<feature type="region of interest" description="Disordered" evidence="1">
    <location>
        <begin position="58"/>
        <end position="81"/>
    </location>
</feature>
<reference evidence="4" key="1">
    <citation type="journal article" date="2018" name="PLoS Negl. Trop. Dis.">
        <title>Sialome diversity of ticks revealed by RNAseq of single tick salivary glands.</title>
        <authorList>
            <person name="Perner J."/>
            <person name="Kropackova S."/>
            <person name="Kopacek P."/>
            <person name="Ribeiro J.M."/>
        </authorList>
    </citation>
    <scope>NUCLEOTIDE SEQUENCE</scope>
    <source>
        <strain evidence="4">Siblings of single egg batch collected in Ceske Budejovice</strain>
        <tissue evidence="4">Salivary glands</tissue>
    </source>
</reference>
<evidence type="ECO:0000259" key="3">
    <source>
        <dbReference type="Pfam" id="PF25898"/>
    </source>
</evidence>
<feature type="region of interest" description="Disordered" evidence="1">
    <location>
        <begin position="220"/>
        <end position="242"/>
    </location>
</feature>
<dbReference type="AlphaFoldDB" id="A0A147BD79"/>
<keyword evidence="2" id="KW-0732">Signal</keyword>
<feature type="compositionally biased region" description="Pro residues" evidence="1">
    <location>
        <begin position="228"/>
        <end position="242"/>
    </location>
</feature>
<dbReference type="PANTHER" id="PTHR36902:SF1">
    <property type="entry name" value="ENRICHED IN SURFACE-LABELED PROTEOME PROTEIN 9"/>
    <property type="match status" value="1"/>
</dbReference>
<feature type="compositionally biased region" description="Acidic residues" evidence="1">
    <location>
        <begin position="65"/>
        <end position="81"/>
    </location>
</feature>
<feature type="domain" description="LolA-like" evidence="3">
    <location>
        <begin position="300"/>
        <end position="531"/>
    </location>
</feature>
<dbReference type="InterPro" id="IPR058831">
    <property type="entry name" value="LolA-like_dom_2nd"/>
</dbReference>
<evidence type="ECO:0000256" key="2">
    <source>
        <dbReference type="SAM" id="SignalP"/>
    </source>
</evidence>
<sequence>MWLCKAQSAVLVALIILFELSSRTAGQALPKFEGSFYASGEIFRSTFEVATSEVVPSKAGSAEADSSDADSSEPDSSEEEVEIKMQETNIFEEAYDAVGRKAALRITLDKEVIVFFEDLYTKHRFVIHTSDGHTTCRRADKKDWQADKYLVTVLRGPHKRKYTFLRDILTLQRKVKVRSRVIELVRDMYCRVFDLNISDPRKRYIRPVIYWTLNETVPDDTNSAPATTTPPPQAQASRPPPGITDLRSAMNIPSVKTLAVPWMVYYTIEVSSYTTEAMTMRIFNIDYIRQSSVNQLLEIPDGVYCPGKYFRKWLPHPIYNNIKVLRYSALVWNSKTKTFSVIKAWLDVYKRLFRLDYTPWFSKDPEQVTIIAVDSKINDTHAYNRVYKISRGGTKCKAMKISKLQFDPQMILLPSDISYLTTKTFFTGRKDDAKLTYTKVIFKRGIPCHLWSIKRTDWPPGLTYVVSLWQWCFINKEFFTDPAKFISSQLVSLDIIIEDVYYRRNEKYRPYENGQTFSFYFYNVNSNMNKLSETEGFAPTACCEKNDRKQLRIRLSEQSLSAELLRKPDFLFEAWSSVGKTGGILNPRLHITDFKATQQDKKSFFEFTLWGTLTDLKEKSTHGSVDIDAVTKKLVWHAGKKSFKFNYNKVEYIIDNVCYI</sequence>
<dbReference type="EMBL" id="GEGO01006688">
    <property type="protein sequence ID" value="JAR88716.1"/>
    <property type="molecule type" value="Transcribed_RNA"/>
</dbReference>
<dbReference type="Pfam" id="PF25898">
    <property type="entry name" value="LolA_2nd_metazoa"/>
    <property type="match status" value="1"/>
</dbReference>
<organism evidence="4">
    <name type="scientific">Ixodes ricinus</name>
    <name type="common">Common tick</name>
    <name type="synonym">Acarus ricinus</name>
    <dbReference type="NCBI Taxonomy" id="34613"/>
    <lineage>
        <taxon>Eukaryota</taxon>
        <taxon>Metazoa</taxon>
        <taxon>Ecdysozoa</taxon>
        <taxon>Arthropoda</taxon>
        <taxon>Chelicerata</taxon>
        <taxon>Arachnida</taxon>
        <taxon>Acari</taxon>
        <taxon>Parasitiformes</taxon>
        <taxon>Ixodida</taxon>
        <taxon>Ixodoidea</taxon>
        <taxon>Ixodidae</taxon>
        <taxon>Ixodinae</taxon>
        <taxon>Ixodes</taxon>
    </lineage>
</organism>
<feature type="signal peptide" evidence="2">
    <location>
        <begin position="1"/>
        <end position="26"/>
    </location>
</feature>
<name>A0A147BD79_IXORI</name>
<proteinExistence type="predicted"/>
<protein>
    <submittedName>
        <fullName evidence="4">Putative secreted protein</fullName>
    </submittedName>
</protein>
<evidence type="ECO:0000313" key="4">
    <source>
        <dbReference type="EMBL" id="JAR88716.1"/>
    </source>
</evidence>
<evidence type="ECO:0000256" key="1">
    <source>
        <dbReference type="SAM" id="MobiDB-lite"/>
    </source>
</evidence>
<dbReference type="PANTHER" id="PTHR36902">
    <property type="entry name" value="ENRICHED IN SURFACE-LABELED PROTEOME PROTEIN 9"/>
    <property type="match status" value="1"/>
</dbReference>
<feature type="chain" id="PRO_5007542014" evidence="2">
    <location>
        <begin position="27"/>
        <end position="660"/>
    </location>
</feature>
<accession>A0A147BD79</accession>